<name>A0ABW4X6Z8_9ACTN</name>
<keyword evidence="2 4" id="KW-0808">Transferase</keyword>
<dbReference type="PRINTS" id="PR00990">
    <property type="entry name" value="RIBOKINASE"/>
</dbReference>
<protein>
    <submittedName>
        <fullName evidence="6">PfkB family carbohydrate kinase</fullName>
    </submittedName>
</protein>
<dbReference type="InterPro" id="IPR002139">
    <property type="entry name" value="Ribo/fructo_kinase"/>
</dbReference>
<dbReference type="SUPFAM" id="SSF53613">
    <property type="entry name" value="Ribokinase-like"/>
    <property type="match status" value="1"/>
</dbReference>
<dbReference type="RefSeq" id="WP_376870834.1">
    <property type="nucleotide sequence ID" value="NZ_JBHUHP010000001.1"/>
</dbReference>
<dbReference type="InterPro" id="IPR002173">
    <property type="entry name" value="Carboh/pur_kinase_PfkB_CS"/>
</dbReference>
<feature type="domain" description="Carbohydrate kinase PfkB" evidence="5">
    <location>
        <begin position="1"/>
        <end position="309"/>
    </location>
</feature>
<dbReference type="PROSITE" id="PS00584">
    <property type="entry name" value="PFKB_KINASES_2"/>
    <property type="match status" value="1"/>
</dbReference>
<dbReference type="EMBL" id="JBHUHP010000001">
    <property type="protein sequence ID" value="MFD2090223.1"/>
    <property type="molecule type" value="Genomic_DNA"/>
</dbReference>
<dbReference type="GO" id="GO:0016301">
    <property type="term" value="F:kinase activity"/>
    <property type="evidence" value="ECO:0007669"/>
    <property type="project" value="UniProtKB-KW"/>
</dbReference>
<proteinExistence type="inferred from homology"/>
<organism evidence="6 7">
    <name type="scientific">Blastococcus deserti</name>
    <dbReference type="NCBI Taxonomy" id="2259033"/>
    <lineage>
        <taxon>Bacteria</taxon>
        <taxon>Bacillati</taxon>
        <taxon>Actinomycetota</taxon>
        <taxon>Actinomycetes</taxon>
        <taxon>Geodermatophilales</taxon>
        <taxon>Geodermatophilaceae</taxon>
        <taxon>Blastococcus</taxon>
    </lineage>
</organism>
<dbReference type="InterPro" id="IPR029056">
    <property type="entry name" value="Ribokinase-like"/>
</dbReference>
<evidence type="ECO:0000259" key="5">
    <source>
        <dbReference type="Pfam" id="PF00294"/>
    </source>
</evidence>
<accession>A0ABW4X6Z8</accession>
<gene>
    <name evidence="6" type="ORF">ACFSHS_01430</name>
</gene>
<keyword evidence="7" id="KW-1185">Reference proteome</keyword>
<evidence type="ECO:0000256" key="2">
    <source>
        <dbReference type="ARBA" id="ARBA00022679"/>
    </source>
</evidence>
<dbReference type="Proteomes" id="UP001597402">
    <property type="component" value="Unassembled WGS sequence"/>
</dbReference>
<sequence length="330" mass="32502">MTDVVVLGQIGRDLVLWVDGLPDAGGSVRATERRELLGGKGANQAVALAQLGVPVALVGVVGDDGPGAQARAQAVADGIDVSGVVTRPGTATALLLDLVGNGGTRRLVEHVPAGVLLTGDDVAAADDLVAGCQVLSLQLQQPGEAVRAALDRAPAEAVVVTDGAPGDAGTRAAVLARTEVLRADAVEATRWVGRDLRGVDDAREAAAELLTAGPRLVSLAAGEAGDVVAWRAGPGLGTAAGMLEVDPRWADGDTVVPLLGGPPVDPTGAGDAAVAALAATLLGGAGPEDAAWAAAAAAALTVAHAGGRPELSPAAVGETVHRYRSARASG</sequence>
<reference evidence="7" key="1">
    <citation type="journal article" date="2019" name="Int. J. Syst. Evol. Microbiol.">
        <title>The Global Catalogue of Microorganisms (GCM) 10K type strain sequencing project: providing services to taxonomists for standard genome sequencing and annotation.</title>
        <authorList>
            <consortium name="The Broad Institute Genomics Platform"/>
            <consortium name="The Broad Institute Genome Sequencing Center for Infectious Disease"/>
            <person name="Wu L."/>
            <person name="Ma J."/>
        </authorList>
    </citation>
    <scope>NUCLEOTIDE SEQUENCE [LARGE SCALE GENOMIC DNA]</scope>
    <source>
        <strain evidence="7">JCM 3338</strain>
    </source>
</reference>
<evidence type="ECO:0000313" key="6">
    <source>
        <dbReference type="EMBL" id="MFD2090223.1"/>
    </source>
</evidence>
<dbReference type="Gene3D" id="3.40.1190.20">
    <property type="match status" value="1"/>
</dbReference>
<comment type="similarity">
    <text evidence="1 4">Belongs to the carbohydrate kinase PfkB family.</text>
</comment>
<evidence type="ECO:0000256" key="4">
    <source>
        <dbReference type="RuleBase" id="RU003704"/>
    </source>
</evidence>
<dbReference type="PANTHER" id="PTHR10584:SF166">
    <property type="entry name" value="RIBOKINASE"/>
    <property type="match status" value="1"/>
</dbReference>
<dbReference type="PANTHER" id="PTHR10584">
    <property type="entry name" value="SUGAR KINASE"/>
    <property type="match status" value="1"/>
</dbReference>
<comment type="caution">
    <text evidence="6">The sequence shown here is derived from an EMBL/GenBank/DDBJ whole genome shotgun (WGS) entry which is preliminary data.</text>
</comment>
<evidence type="ECO:0000313" key="7">
    <source>
        <dbReference type="Proteomes" id="UP001597402"/>
    </source>
</evidence>
<keyword evidence="3 4" id="KW-0418">Kinase</keyword>
<evidence type="ECO:0000256" key="3">
    <source>
        <dbReference type="ARBA" id="ARBA00022777"/>
    </source>
</evidence>
<evidence type="ECO:0000256" key="1">
    <source>
        <dbReference type="ARBA" id="ARBA00010688"/>
    </source>
</evidence>
<dbReference type="Pfam" id="PF00294">
    <property type="entry name" value="PfkB"/>
    <property type="match status" value="1"/>
</dbReference>
<dbReference type="InterPro" id="IPR011611">
    <property type="entry name" value="PfkB_dom"/>
</dbReference>
<dbReference type="PROSITE" id="PS00583">
    <property type="entry name" value="PFKB_KINASES_1"/>
    <property type="match status" value="1"/>
</dbReference>